<dbReference type="EMBL" id="AP026867">
    <property type="protein sequence ID" value="BDS10531.1"/>
    <property type="molecule type" value="Genomic_DNA"/>
</dbReference>
<gene>
    <name evidence="2" type="ORF">AsAng_0012390</name>
</gene>
<protein>
    <submittedName>
        <fullName evidence="2">Uncharacterized protein</fullName>
    </submittedName>
</protein>
<feature type="transmembrane region" description="Helical" evidence="1">
    <location>
        <begin position="27"/>
        <end position="46"/>
    </location>
</feature>
<organism evidence="2 3">
    <name type="scientific">Aureispira anguillae</name>
    <dbReference type="NCBI Taxonomy" id="2864201"/>
    <lineage>
        <taxon>Bacteria</taxon>
        <taxon>Pseudomonadati</taxon>
        <taxon>Bacteroidota</taxon>
        <taxon>Saprospiria</taxon>
        <taxon>Saprospirales</taxon>
        <taxon>Saprospiraceae</taxon>
        <taxon>Aureispira</taxon>
    </lineage>
</organism>
<keyword evidence="1" id="KW-1133">Transmembrane helix</keyword>
<dbReference type="Proteomes" id="UP001060919">
    <property type="component" value="Chromosome"/>
</dbReference>
<evidence type="ECO:0000313" key="3">
    <source>
        <dbReference type="Proteomes" id="UP001060919"/>
    </source>
</evidence>
<proteinExistence type="predicted"/>
<reference evidence="2" key="1">
    <citation type="submission" date="2022-09" db="EMBL/GenBank/DDBJ databases">
        <title>Aureispira anguillicida sp. nov., isolated from Leptocephalus of Japanese eel Anguilla japonica.</title>
        <authorList>
            <person name="Yuasa K."/>
            <person name="Mekata T."/>
            <person name="Ikunari K."/>
        </authorList>
    </citation>
    <scope>NUCLEOTIDE SEQUENCE</scope>
    <source>
        <strain evidence="2">EL160426</strain>
    </source>
</reference>
<keyword evidence="1" id="KW-0472">Membrane</keyword>
<accession>A0A915YCH8</accession>
<dbReference type="RefSeq" id="WP_264791832.1">
    <property type="nucleotide sequence ID" value="NZ_AP026867.1"/>
</dbReference>
<feature type="transmembrane region" description="Helical" evidence="1">
    <location>
        <begin position="142"/>
        <end position="161"/>
    </location>
</feature>
<feature type="transmembrane region" description="Helical" evidence="1">
    <location>
        <begin position="98"/>
        <end position="116"/>
    </location>
</feature>
<name>A0A915YCH8_9BACT</name>
<keyword evidence="3" id="KW-1185">Reference proteome</keyword>
<keyword evidence="1" id="KW-0812">Transmembrane</keyword>
<evidence type="ECO:0000256" key="1">
    <source>
        <dbReference type="SAM" id="Phobius"/>
    </source>
</evidence>
<evidence type="ECO:0000313" key="2">
    <source>
        <dbReference type="EMBL" id="BDS10531.1"/>
    </source>
</evidence>
<sequence length="177" mass="20693">MPDILDNLKKEGYPELRKLKRKILLRLLFYRFISLLVVVLLCGVLFKLSVYCLPHIKIESISRFIWASSFGFFYGMLSTILMNTFLYGENPNISSKLYFFYMVCILAPTLCLPSVWGEPWLFDFLTPIARIYNIYPDKIVCISLLSILEIITNIFLIYWLNTKELIAYKARMGSSID</sequence>
<dbReference type="KEGG" id="aup:AsAng_0012390"/>
<dbReference type="AlphaFoldDB" id="A0A915YCH8"/>
<feature type="transmembrane region" description="Helical" evidence="1">
    <location>
        <begin position="66"/>
        <end position="86"/>
    </location>
</feature>